<dbReference type="InterPro" id="IPR001789">
    <property type="entry name" value="Sig_transdc_resp-reg_receiver"/>
</dbReference>
<dbReference type="SMART" id="SM00421">
    <property type="entry name" value="HTH_LUXR"/>
    <property type="match status" value="1"/>
</dbReference>
<evidence type="ECO:0000256" key="4">
    <source>
        <dbReference type="ARBA" id="ARBA00023163"/>
    </source>
</evidence>
<reference evidence="8 9" key="1">
    <citation type="submission" date="2019-01" db="EMBL/GenBank/DDBJ databases">
        <title>Draft Genome Sequences of Helcococcus ovis Strains Isolated from the Uterus and Vagina of Dairy Cows with Metritis.</title>
        <authorList>
            <person name="Cunha F."/>
            <person name="Jeon S.J."/>
            <person name="Kutzer P."/>
            <person name="Galvao K.N."/>
        </authorList>
    </citation>
    <scope>NUCLEOTIDE SEQUENCE [LARGE SCALE GENOMIC DNA]</scope>
    <source>
        <strain evidence="8 9">KG-37</strain>
    </source>
</reference>
<accession>A0A4R9C495</accession>
<comment type="caution">
    <text evidence="8">The sequence shown here is derived from an EMBL/GenBank/DDBJ whole genome shotgun (WGS) entry which is preliminary data.</text>
</comment>
<evidence type="ECO:0000256" key="5">
    <source>
        <dbReference type="PROSITE-ProRule" id="PRU00169"/>
    </source>
</evidence>
<feature type="domain" description="Response regulatory" evidence="7">
    <location>
        <begin position="3"/>
        <end position="118"/>
    </location>
</feature>
<dbReference type="SUPFAM" id="SSF52172">
    <property type="entry name" value="CheY-like"/>
    <property type="match status" value="1"/>
</dbReference>
<evidence type="ECO:0000259" key="7">
    <source>
        <dbReference type="PROSITE" id="PS50110"/>
    </source>
</evidence>
<evidence type="ECO:0000259" key="6">
    <source>
        <dbReference type="PROSITE" id="PS50043"/>
    </source>
</evidence>
<dbReference type="PANTHER" id="PTHR43214:SF40">
    <property type="entry name" value="TRANSCRIPTIONAL REGULATORY PROTEIN LNRK"/>
    <property type="match status" value="1"/>
</dbReference>
<dbReference type="Pfam" id="PF00196">
    <property type="entry name" value="GerE"/>
    <property type="match status" value="1"/>
</dbReference>
<evidence type="ECO:0000256" key="1">
    <source>
        <dbReference type="ARBA" id="ARBA00022553"/>
    </source>
</evidence>
<dbReference type="InterPro" id="IPR000792">
    <property type="entry name" value="Tscrpt_reg_LuxR_C"/>
</dbReference>
<dbReference type="RefSeq" id="WP_134744096.1">
    <property type="nucleotide sequence ID" value="NZ_JBFNFK010000017.1"/>
</dbReference>
<name>A0A4R9C495_9FIRM</name>
<keyword evidence="1 5" id="KW-0597">Phosphoprotein</keyword>
<dbReference type="CDD" id="cd06170">
    <property type="entry name" value="LuxR_C_like"/>
    <property type="match status" value="1"/>
</dbReference>
<dbReference type="SMART" id="SM00448">
    <property type="entry name" value="REC"/>
    <property type="match status" value="1"/>
</dbReference>
<evidence type="ECO:0000256" key="3">
    <source>
        <dbReference type="ARBA" id="ARBA00023125"/>
    </source>
</evidence>
<dbReference type="InterPro" id="IPR058245">
    <property type="entry name" value="NreC/VraR/RcsB-like_REC"/>
</dbReference>
<dbReference type="GO" id="GO:0003677">
    <property type="term" value="F:DNA binding"/>
    <property type="evidence" value="ECO:0007669"/>
    <property type="project" value="UniProtKB-KW"/>
</dbReference>
<dbReference type="PANTHER" id="PTHR43214">
    <property type="entry name" value="TWO-COMPONENT RESPONSE REGULATOR"/>
    <property type="match status" value="1"/>
</dbReference>
<gene>
    <name evidence="8" type="ORF">EQF91_00580</name>
</gene>
<dbReference type="GO" id="GO:0006355">
    <property type="term" value="P:regulation of DNA-templated transcription"/>
    <property type="evidence" value="ECO:0007669"/>
    <property type="project" value="InterPro"/>
</dbReference>
<evidence type="ECO:0000313" key="9">
    <source>
        <dbReference type="Proteomes" id="UP000297454"/>
    </source>
</evidence>
<dbReference type="CDD" id="cd17535">
    <property type="entry name" value="REC_NarL-like"/>
    <property type="match status" value="1"/>
</dbReference>
<sequence>MTKIILIDDDKLICDSLKIILESKGYEVSGIAYNGVDGFNLFEKTHPDIILMDIRMKEQNGIETSEKILEKYPDAKILLLTTFKDEEYITRAISNGVKGYILKDNFSSLLPSIETVLSGNIVFDNEVVQNLSVRKKTDVILENINQKEMEIIKLVAEGLNNKEIAEKLFLSQGTVRNYLSTILDKLNLRDRTQLAIYYLNNK</sequence>
<evidence type="ECO:0000256" key="2">
    <source>
        <dbReference type="ARBA" id="ARBA00023015"/>
    </source>
</evidence>
<dbReference type="AlphaFoldDB" id="A0A4R9C495"/>
<dbReference type="PROSITE" id="PS50043">
    <property type="entry name" value="HTH_LUXR_2"/>
    <property type="match status" value="1"/>
</dbReference>
<feature type="modified residue" description="4-aspartylphosphate" evidence="5">
    <location>
        <position position="53"/>
    </location>
</feature>
<dbReference type="Pfam" id="PF00072">
    <property type="entry name" value="Response_reg"/>
    <property type="match status" value="1"/>
</dbReference>
<dbReference type="PROSITE" id="PS50110">
    <property type="entry name" value="RESPONSE_REGULATORY"/>
    <property type="match status" value="1"/>
</dbReference>
<dbReference type="PRINTS" id="PR00038">
    <property type="entry name" value="HTHLUXR"/>
</dbReference>
<proteinExistence type="predicted"/>
<protein>
    <submittedName>
        <fullName evidence="8">Response regulator transcription factor</fullName>
    </submittedName>
</protein>
<dbReference type="InterPro" id="IPR011006">
    <property type="entry name" value="CheY-like_superfamily"/>
</dbReference>
<dbReference type="Proteomes" id="UP000297454">
    <property type="component" value="Unassembled WGS sequence"/>
</dbReference>
<keyword evidence="4" id="KW-0804">Transcription</keyword>
<evidence type="ECO:0000313" key="8">
    <source>
        <dbReference type="EMBL" id="TFF67450.1"/>
    </source>
</evidence>
<keyword evidence="3" id="KW-0238">DNA-binding</keyword>
<dbReference type="Gene3D" id="3.40.50.2300">
    <property type="match status" value="1"/>
</dbReference>
<organism evidence="8 9">
    <name type="scientific">Helcococcus ovis</name>
    <dbReference type="NCBI Taxonomy" id="72026"/>
    <lineage>
        <taxon>Bacteria</taxon>
        <taxon>Bacillati</taxon>
        <taxon>Bacillota</taxon>
        <taxon>Tissierellia</taxon>
        <taxon>Tissierellales</taxon>
        <taxon>Peptoniphilaceae</taxon>
        <taxon>Helcococcus</taxon>
    </lineage>
</organism>
<dbReference type="InterPro" id="IPR039420">
    <property type="entry name" value="WalR-like"/>
</dbReference>
<dbReference type="GO" id="GO:0000160">
    <property type="term" value="P:phosphorelay signal transduction system"/>
    <property type="evidence" value="ECO:0007669"/>
    <property type="project" value="InterPro"/>
</dbReference>
<feature type="domain" description="HTH luxR-type" evidence="6">
    <location>
        <begin position="137"/>
        <end position="202"/>
    </location>
</feature>
<dbReference type="EMBL" id="SCFR01000002">
    <property type="protein sequence ID" value="TFF67450.1"/>
    <property type="molecule type" value="Genomic_DNA"/>
</dbReference>
<keyword evidence="2" id="KW-0805">Transcription regulation</keyword>
<keyword evidence="9" id="KW-1185">Reference proteome</keyword>